<feature type="domain" description="Helicase ATP-binding" evidence="7">
    <location>
        <begin position="31"/>
        <end position="207"/>
    </location>
</feature>
<dbReference type="RefSeq" id="WP_050518004.1">
    <property type="nucleotide sequence ID" value="NZ_FOCO01000004.1"/>
</dbReference>
<dbReference type="GO" id="GO:0005829">
    <property type="term" value="C:cytosol"/>
    <property type="evidence" value="ECO:0007669"/>
    <property type="project" value="TreeGrafter"/>
</dbReference>
<keyword evidence="10" id="KW-1185">Reference proteome</keyword>
<evidence type="ECO:0000259" key="8">
    <source>
        <dbReference type="PROSITE" id="PS51194"/>
    </source>
</evidence>
<dbReference type="Pfam" id="PF03880">
    <property type="entry name" value="DbpA"/>
    <property type="match status" value="1"/>
</dbReference>
<keyword evidence="3 9" id="KW-0347">Helicase</keyword>
<keyword evidence="2" id="KW-0378">Hydrolase</keyword>
<feature type="domain" description="Helicase C-terminal" evidence="8">
    <location>
        <begin position="237"/>
        <end position="384"/>
    </location>
</feature>
<dbReference type="OrthoDB" id="9805696at2"/>
<dbReference type="InterPro" id="IPR001650">
    <property type="entry name" value="Helicase_C-like"/>
</dbReference>
<dbReference type="CDD" id="cd00268">
    <property type="entry name" value="DEADc"/>
    <property type="match status" value="1"/>
</dbReference>
<feature type="region of interest" description="Disordered" evidence="6">
    <location>
        <begin position="525"/>
        <end position="817"/>
    </location>
</feature>
<dbReference type="PANTHER" id="PTHR47959:SF1">
    <property type="entry name" value="ATP-DEPENDENT RNA HELICASE DBPA"/>
    <property type="match status" value="1"/>
</dbReference>
<reference evidence="9 10" key="1">
    <citation type="submission" date="2016-10" db="EMBL/GenBank/DDBJ databases">
        <authorList>
            <person name="de Groot N.N."/>
        </authorList>
    </citation>
    <scope>NUCLEOTIDE SEQUENCE [LARGE SCALE GENOMIC DNA]</scope>
    <source>
        <strain evidence="9 10">CGMCC 1.10836</strain>
    </source>
</reference>
<dbReference type="GO" id="GO:0016787">
    <property type="term" value="F:hydrolase activity"/>
    <property type="evidence" value="ECO:0007669"/>
    <property type="project" value="UniProtKB-KW"/>
</dbReference>
<dbReference type="InterPro" id="IPR011545">
    <property type="entry name" value="DEAD/DEAH_box_helicase_dom"/>
</dbReference>
<evidence type="ECO:0000256" key="5">
    <source>
        <dbReference type="ARBA" id="ARBA00038437"/>
    </source>
</evidence>
<protein>
    <submittedName>
        <fullName evidence="9">ATP-dependent RNA helicase DeaD</fullName>
    </submittedName>
</protein>
<evidence type="ECO:0000256" key="1">
    <source>
        <dbReference type="ARBA" id="ARBA00022741"/>
    </source>
</evidence>
<evidence type="ECO:0000256" key="3">
    <source>
        <dbReference type="ARBA" id="ARBA00022806"/>
    </source>
</evidence>
<feature type="compositionally biased region" description="Low complexity" evidence="6">
    <location>
        <begin position="787"/>
        <end position="804"/>
    </location>
</feature>
<dbReference type="SMART" id="SM00490">
    <property type="entry name" value="HELICc"/>
    <property type="match status" value="1"/>
</dbReference>
<dbReference type="Pfam" id="PF00271">
    <property type="entry name" value="Helicase_C"/>
    <property type="match status" value="1"/>
</dbReference>
<dbReference type="STRING" id="1077947.SAMN05216227_100487"/>
<dbReference type="PROSITE" id="PS51194">
    <property type="entry name" value="HELICASE_CTER"/>
    <property type="match status" value="1"/>
</dbReference>
<dbReference type="SUPFAM" id="SSF52540">
    <property type="entry name" value="P-loop containing nucleoside triphosphate hydrolases"/>
    <property type="match status" value="1"/>
</dbReference>
<dbReference type="AlphaFoldDB" id="A0A1H8C7M5"/>
<evidence type="ECO:0000259" key="7">
    <source>
        <dbReference type="PROSITE" id="PS51192"/>
    </source>
</evidence>
<dbReference type="Proteomes" id="UP000183002">
    <property type="component" value="Unassembled WGS sequence"/>
</dbReference>
<dbReference type="InterPro" id="IPR005580">
    <property type="entry name" value="DbpA/CsdA_RNA-bd_dom"/>
</dbReference>
<dbReference type="Gene3D" id="3.40.50.300">
    <property type="entry name" value="P-loop containing nucleotide triphosphate hydrolases"/>
    <property type="match status" value="2"/>
</dbReference>
<feature type="compositionally biased region" description="Basic and acidic residues" evidence="6">
    <location>
        <begin position="627"/>
        <end position="664"/>
    </location>
</feature>
<proteinExistence type="inferred from homology"/>
<dbReference type="CDD" id="cd18787">
    <property type="entry name" value="SF2_C_DEAD"/>
    <property type="match status" value="1"/>
</dbReference>
<dbReference type="CDD" id="cd12252">
    <property type="entry name" value="RRM_DbpA"/>
    <property type="match status" value="1"/>
</dbReference>
<evidence type="ECO:0000313" key="10">
    <source>
        <dbReference type="Proteomes" id="UP000183002"/>
    </source>
</evidence>
<sequence>MIENVNIAGPLAAALEAKGYASLTPVQEAVLVEEAAGRDLLVSAQTGSGKTVAFGLAIAPDLLAGAERFLFADVPQALIIAPTRELALQVARELEWLYAEAGAKIATCVGGMDYRTEKRRLDQGAHIVVGTPGRLRDHIDRRSLDLSGLKAAVLDEADEMLDLGFRDDLEYILAQAPEDRRTLMFSATVPKAIAELAKVFQNDALRLQTAGEAKQHVDIEYRALSVQVRDRENAIFNLLRFYEAPTAIVFCKTRVNVNSLMARMGNRGFKVVALSGELSQQERTNALTSLRSGRAQVCIATDVAARGIDLPGLELVIHADLPSNSEILLHRSGRTGRAGSKGVSALIVAPSEFRKAQRLLQGAKVVAEWGAAPSADEVQERDDQRILEHPALGPNDGENAVLAATLLDRFGAEQVAAAFVSIWRQGRSSPEVLSEVANAGERAAPAPRGEFGASVWYTISVGHTGRAEARWLLPKICEAGGITKDGIGAIRVQHDLTYVQIGKAVADKFGAGLAIEEGVEMVRMEGEPSLDRPERPARPARAEKPAYKAKPSRFIEDDAPLPERKPYTKREPAGDAWSSDSGTPAGFEGKAEGSKRAAKPYAKPEGAKPYAKPAGDKPYGKPAARPADGEKKAWVKREPGDGKPWEDRGDAPARKPYAKREDGAKPYAKPAGDKPYGKPAGDKPYAPRGDKPYAKRAEGEGAKPYARKAEGDAPKPYAKRADGAKPYAPRGASPDAGGERKPRWKPEEGAAAKPRSAGMKSHGGAEGKPARSAGFKSHGAEGKSFGKPSAGKPFAKPAKPKANPNDTSKRFVPPKKG</sequence>
<dbReference type="InterPro" id="IPR000629">
    <property type="entry name" value="RNA-helicase_DEAD-box_CS"/>
</dbReference>
<evidence type="ECO:0000256" key="2">
    <source>
        <dbReference type="ARBA" id="ARBA00022801"/>
    </source>
</evidence>
<evidence type="ECO:0000256" key="6">
    <source>
        <dbReference type="SAM" id="MobiDB-lite"/>
    </source>
</evidence>
<dbReference type="Gene3D" id="3.30.70.330">
    <property type="match status" value="1"/>
</dbReference>
<evidence type="ECO:0000256" key="4">
    <source>
        <dbReference type="ARBA" id="ARBA00022840"/>
    </source>
</evidence>
<dbReference type="GO" id="GO:0003724">
    <property type="term" value="F:RNA helicase activity"/>
    <property type="evidence" value="ECO:0007669"/>
    <property type="project" value="UniProtKB-ARBA"/>
</dbReference>
<dbReference type="InterPro" id="IPR050079">
    <property type="entry name" value="DEAD_box_RNA_helicase"/>
</dbReference>
<dbReference type="InterPro" id="IPR044742">
    <property type="entry name" value="DEAD/DEAH_RhlB"/>
</dbReference>
<dbReference type="GO" id="GO:0005524">
    <property type="term" value="F:ATP binding"/>
    <property type="evidence" value="ECO:0007669"/>
    <property type="project" value="UniProtKB-KW"/>
</dbReference>
<feature type="compositionally biased region" description="Basic and acidic residues" evidence="6">
    <location>
        <begin position="553"/>
        <end position="573"/>
    </location>
</feature>
<dbReference type="InterPro" id="IPR027417">
    <property type="entry name" value="P-loop_NTPase"/>
</dbReference>
<accession>A0A1H8C7M5</accession>
<feature type="compositionally biased region" description="Basic and acidic residues" evidence="6">
    <location>
        <begin position="688"/>
        <end position="723"/>
    </location>
</feature>
<dbReference type="PROSITE" id="PS51192">
    <property type="entry name" value="HELICASE_ATP_BIND_1"/>
    <property type="match status" value="1"/>
</dbReference>
<dbReference type="InterPro" id="IPR012677">
    <property type="entry name" value="Nucleotide-bd_a/b_plait_sf"/>
</dbReference>
<keyword evidence="1" id="KW-0547">Nucleotide-binding</keyword>
<name>A0A1H8C7M5_9RHOB</name>
<gene>
    <name evidence="9" type="ORF">SAMN05216227_100487</name>
</gene>
<keyword evidence="4" id="KW-0067">ATP-binding</keyword>
<dbReference type="PROSITE" id="PS00039">
    <property type="entry name" value="DEAD_ATP_HELICASE"/>
    <property type="match status" value="1"/>
</dbReference>
<dbReference type="PANTHER" id="PTHR47959">
    <property type="entry name" value="ATP-DEPENDENT RNA HELICASE RHLE-RELATED"/>
    <property type="match status" value="1"/>
</dbReference>
<feature type="compositionally biased region" description="Basic and acidic residues" evidence="6">
    <location>
        <begin position="737"/>
        <end position="750"/>
    </location>
</feature>
<evidence type="ECO:0000313" key="9">
    <source>
        <dbReference type="EMBL" id="SEM91040.1"/>
    </source>
</evidence>
<feature type="compositionally biased region" description="Basic and acidic residues" evidence="6">
    <location>
        <begin position="525"/>
        <end position="546"/>
    </location>
</feature>
<dbReference type="InterPro" id="IPR014001">
    <property type="entry name" value="Helicase_ATP-bd"/>
</dbReference>
<comment type="similarity">
    <text evidence="5">Belongs to the DEAD box helicase family.</text>
</comment>
<dbReference type="EMBL" id="FOCO01000004">
    <property type="protein sequence ID" value="SEM91040.1"/>
    <property type="molecule type" value="Genomic_DNA"/>
</dbReference>
<dbReference type="GO" id="GO:0003676">
    <property type="term" value="F:nucleic acid binding"/>
    <property type="evidence" value="ECO:0007669"/>
    <property type="project" value="InterPro"/>
</dbReference>
<organism evidence="9 10">
    <name type="scientific">Pseudorhodobacter antarcticus</name>
    <dbReference type="NCBI Taxonomy" id="1077947"/>
    <lineage>
        <taxon>Bacteria</taxon>
        <taxon>Pseudomonadati</taxon>
        <taxon>Pseudomonadota</taxon>
        <taxon>Alphaproteobacteria</taxon>
        <taxon>Rhodobacterales</taxon>
        <taxon>Paracoccaceae</taxon>
        <taxon>Pseudorhodobacter</taxon>
    </lineage>
</organism>
<dbReference type="SMART" id="SM00487">
    <property type="entry name" value="DEXDc"/>
    <property type="match status" value="1"/>
</dbReference>
<dbReference type="Pfam" id="PF00270">
    <property type="entry name" value="DEAD"/>
    <property type="match status" value="1"/>
</dbReference>